<dbReference type="RefSeq" id="WP_139985127.1">
    <property type="nucleotide sequence ID" value="NZ_CP041046.1"/>
</dbReference>
<sequence>MQKVLLSVAAAAALSFASFSAAAATHDGAFISVNGGSSQYDISHTRWQDKNDTAFGVTTGYRWVVDRPFALGVEVGYANLGKMSAKLDYSDNFYSDVVNYKQKGQALLVGANGKWDLPHGFTITGRLGVAHSRLKYTANEHLSPAIPGYDVFHDERTSSDNGIYAGLGFGYDFTPNIGITVTYDHYSTKAEDVLLDKRGVDISVYGAAVEYRF</sequence>
<accession>A0A4Y5ZAF1</accession>
<evidence type="ECO:0000313" key="4">
    <source>
        <dbReference type="EMBL" id="QDE41205.1"/>
    </source>
</evidence>
<feature type="signal peptide" evidence="2">
    <location>
        <begin position="1"/>
        <end position="23"/>
    </location>
</feature>
<evidence type="ECO:0000256" key="2">
    <source>
        <dbReference type="SAM" id="SignalP"/>
    </source>
</evidence>
<dbReference type="InterPro" id="IPR011250">
    <property type="entry name" value="OMP/PagP_B-barrel"/>
</dbReference>
<dbReference type="OrthoDB" id="5735897at2"/>
<name>A0A4Y5ZAF1_9GAMM</name>
<organism evidence="4 5">
    <name type="scientific">Luteibacter pinisoli</name>
    <dbReference type="NCBI Taxonomy" id="2589080"/>
    <lineage>
        <taxon>Bacteria</taxon>
        <taxon>Pseudomonadati</taxon>
        <taxon>Pseudomonadota</taxon>
        <taxon>Gammaproteobacteria</taxon>
        <taxon>Lysobacterales</taxon>
        <taxon>Rhodanobacteraceae</taxon>
        <taxon>Luteibacter</taxon>
    </lineage>
</organism>
<feature type="chain" id="PRO_5021357146" description="Outer membrane protein beta-barrel domain-containing protein" evidence="2">
    <location>
        <begin position="24"/>
        <end position="213"/>
    </location>
</feature>
<evidence type="ECO:0000313" key="5">
    <source>
        <dbReference type="Proteomes" id="UP000316093"/>
    </source>
</evidence>
<evidence type="ECO:0000256" key="1">
    <source>
        <dbReference type="ARBA" id="ARBA00022729"/>
    </source>
</evidence>
<dbReference type="SUPFAM" id="SSF56925">
    <property type="entry name" value="OMPA-like"/>
    <property type="match status" value="1"/>
</dbReference>
<reference evidence="4 5" key="1">
    <citation type="submission" date="2019-06" db="EMBL/GenBank/DDBJ databases">
        <title>A complete genome sequence for Luteibacter pinisoli MAH-14.</title>
        <authorList>
            <person name="Baltrus D.A."/>
        </authorList>
    </citation>
    <scope>NUCLEOTIDE SEQUENCE [LARGE SCALE GENOMIC DNA]</scope>
    <source>
        <strain evidence="4 5">MAH-14</strain>
    </source>
</reference>
<protein>
    <recommendedName>
        <fullName evidence="3">Outer membrane protein beta-barrel domain-containing protein</fullName>
    </recommendedName>
</protein>
<keyword evidence="1 2" id="KW-0732">Signal</keyword>
<proteinExistence type="predicted"/>
<dbReference type="Gene3D" id="2.40.160.20">
    <property type="match status" value="1"/>
</dbReference>
<dbReference type="Proteomes" id="UP000316093">
    <property type="component" value="Chromosome"/>
</dbReference>
<dbReference type="AlphaFoldDB" id="A0A4Y5ZAF1"/>
<dbReference type="EMBL" id="CP041046">
    <property type="protein sequence ID" value="QDE41205.1"/>
    <property type="molecule type" value="Genomic_DNA"/>
</dbReference>
<gene>
    <name evidence="4" type="ORF">FIV34_19370</name>
</gene>
<evidence type="ECO:0000259" key="3">
    <source>
        <dbReference type="Pfam" id="PF13505"/>
    </source>
</evidence>
<keyword evidence="5" id="KW-1185">Reference proteome</keyword>
<dbReference type="KEGG" id="lpy:FIV34_19370"/>
<dbReference type="Pfam" id="PF13505">
    <property type="entry name" value="OMP_b-brl"/>
    <property type="match status" value="1"/>
</dbReference>
<feature type="domain" description="Outer membrane protein beta-barrel" evidence="3">
    <location>
        <begin position="9"/>
        <end position="213"/>
    </location>
</feature>
<dbReference type="InterPro" id="IPR027385">
    <property type="entry name" value="Beta-barrel_OMP"/>
</dbReference>